<dbReference type="RefSeq" id="WP_205010543.1">
    <property type="nucleotide sequence ID" value="NZ_JAFBEH010000068.1"/>
</dbReference>
<keyword evidence="1" id="KW-0472">Membrane</keyword>
<evidence type="ECO:0000256" key="1">
    <source>
        <dbReference type="SAM" id="Phobius"/>
    </source>
</evidence>
<reference evidence="2 3" key="1">
    <citation type="submission" date="2021-01" db="EMBL/GenBank/DDBJ databases">
        <title>Genomic Encyclopedia of Type Strains, Phase IV (KMG-IV): sequencing the most valuable type-strain genomes for metagenomic binning, comparative biology and taxonomic classification.</title>
        <authorList>
            <person name="Goeker M."/>
        </authorList>
    </citation>
    <scope>NUCLEOTIDE SEQUENCE [LARGE SCALE GENOMIC DNA]</scope>
    <source>
        <strain evidence="2 3">DSM 27382</strain>
    </source>
</reference>
<keyword evidence="1" id="KW-1133">Transmembrane helix</keyword>
<feature type="transmembrane region" description="Helical" evidence="1">
    <location>
        <begin position="6"/>
        <end position="25"/>
    </location>
</feature>
<proteinExistence type="predicted"/>
<gene>
    <name evidence="2" type="ORF">JOC28_002015</name>
</gene>
<dbReference type="Proteomes" id="UP000697472">
    <property type="component" value="Unassembled WGS sequence"/>
</dbReference>
<accession>A0ABS2PUH4</accession>
<evidence type="ECO:0000313" key="2">
    <source>
        <dbReference type="EMBL" id="MBM7643704.1"/>
    </source>
</evidence>
<keyword evidence="3" id="KW-1185">Reference proteome</keyword>
<sequence>MNTKVSVLLVCFVMLFIVTIFLRFFQRKANQIEETVYIIRFKTTSEKQNLTENRKLMSYINILSEDQQGYVVSSRISDSRLKQMIIETYNIDSNHVTVQSRLYAGLPL</sequence>
<protein>
    <submittedName>
        <fullName evidence="2">Uncharacterized protein</fullName>
    </submittedName>
</protein>
<evidence type="ECO:0000313" key="3">
    <source>
        <dbReference type="Proteomes" id="UP000697472"/>
    </source>
</evidence>
<organism evidence="2 3">
    <name type="scientific">Streptococcus loxodontisalivarius</name>
    <dbReference type="NCBI Taxonomy" id="1349415"/>
    <lineage>
        <taxon>Bacteria</taxon>
        <taxon>Bacillati</taxon>
        <taxon>Bacillota</taxon>
        <taxon>Bacilli</taxon>
        <taxon>Lactobacillales</taxon>
        <taxon>Streptococcaceae</taxon>
        <taxon>Streptococcus</taxon>
    </lineage>
</organism>
<comment type="caution">
    <text evidence="2">The sequence shown here is derived from an EMBL/GenBank/DDBJ whole genome shotgun (WGS) entry which is preliminary data.</text>
</comment>
<dbReference type="EMBL" id="JAFBEH010000068">
    <property type="protein sequence ID" value="MBM7643704.1"/>
    <property type="molecule type" value="Genomic_DNA"/>
</dbReference>
<keyword evidence="1" id="KW-0812">Transmembrane</keyword>
<name>A0ABS2PUH4_9STRE</name>